<keyword evidence="1" id="KW-0547">Nucleotide-binding</keyword>
<evidence type="ECO:0000256" key="2">
    <source>
        <dbReference type="ARBA" id="ARBA00022801"/>
    </source>
</evidence>
<accession>A0A2A3EQW4</accession>
<evidence type="ECO:0000313" key="9">
    <source>
        <dbReference type="EMBL" id="PBC34183.1"/>
    </source>
</evidence>
<dbReference type="PROSITE" id="PS00690">
    <property type="entry name" value="DEAH_ATP_HELICASE"/>
    <property type="match status" value="1"/>
</dbReference>
<dbReference type="STRING" id="94128.A0A2A3EQW4"/>
<evidence type="ECO:0000313" key="10">
    <source>
        <dbReference type="Proteomes" id="UP000242457"/>
    </source>
</evidence>
<dbReference type="PROSITE" id="PS51194">
    <property type="entry name" value="HELICASE_CTER"/>
    <property type="match status" value="1"/>
</dbReference>
<evidence type="ECO:0000259" key="7">
    <source>
        <dbReference type="PROSITE" id="PS51192"/>
    </source>
</evidence>
<evidence type="ECO:0000256" key="6">
    <source>
        <dbReference type="ARBA" id="ARBA00060772"/>
    </source>
</evidence>
<keyword evidence="10" id="KW-1185">Reference proteome</keyword>
<feature type="domain" description="Helicase ATP-binding" evidence="7">
    <location>
        <begin position="273"/>
        <end position="440"/>
    </location>
</feature>
<dbReference type="InterPro" id="IPR014001">
    <property type="entry name" value="Helicase_ATP-bd"/>
</dbReference>
<dbReference type="GO" id="GO:0005634">
    <property type="term" value="C:nucleus"/>
    <property type="evidence" value="ECO:0007669"/>
    <property type="project" value="TreeGrafter"/>
</dbReference>
<dbReference type="CDD" id="cd18791">
    <property type="entry name" value="SF2_C_RHA"/>
    <property type="match status" value="1"/>
</dbReference>
<dbReference type="PANTHER" id="PTHR18934:SF257">
    <property type="entry name" value="ATP-DEPENDENT RNA HELICASE DHX30"/>
    <property type="match status" value="1"/>
</dbReference>
<dbReference type="InterPro" id="IPR007502">
    <property type="entry name" value="Helicase-assoc_dom"/>
</dbReference>
<dbReference type="Gene3D" id="3.30.160.20">
    <property type="match status" value="1"/>
</dbReference>
<dbReference type="PROSITE" id="PS51192">
    <property type="entry name" value="HELICASE_ATP_BIND_1"/>
    <property type="match status" value="1"/>
</dbReference>
<dbReference type="InterPro" id="IPR027417">
    <property type="entry name" value="P-loop_NTPase"/>
</dbReference>
<dbReference type="GO" id="GO:0005737">
    <property type="term" value="C:cytoplasm"/>
    <property type="evidence" value="ECO:0007669"/>
    <property type="project" value="TreeGrafter"/>
</dbReference>
<dbReference type="OrthoDB" id="5600252at2759"/>
<dbReference type="FunFam" id="3.40.50.300:FF:000526">
    <property type="entry name" value="DExH-box ATP-dependent RNA helicase DExH3"/>
    <property type="match status" value="1"/>
</dbReference>
<dbReference type="AlphaFoldDB" id="A0A2A3EQW4"/>
<comment type="similarity">
    <text evidence="6">Belongs to the DExH box helicase family.</text>
</comment>
<dbReference type="CDD" id="cd17917">
    <property type="entry name" value="DEXHc_RHA-like"/>
    <property type="match status" value="1"/>
</dbReference>
<dbReference type="Gene3D" id="3.40.50.300">
    <property type="entry name" value="P-loop containing nucleotide triphosphate hydrolases"/>
    <property type="match status" value="2"/>
</dbReference>
<dbReference type="GO" id="GO:0016787">
    <property type="term" value="F:hydrolase activity"/>
    <property type="evidence" value="ECO:0007669"/>
    <property type="project" value="UniProtKB-KW"/>
</dbReference>
<dbReference type="EMBL" id="KZ288193">
    <property type="protein sequence ID" value="PBC34183.1"/>
    <property type="molecule type" value="Genomic_DNA"/>
</dbReference>
<dbReference type="GO" id="GO:0003678">
    <property type="term" value="F:DNA helicase activity"/>
    <property type="evidence" value="ECO:0007669"/>
    <property type="project" value="TreeGrafter"/>
</dbReference>
<keyword evidence="5" id="KW-0694">RNA-binding</keyword>
<dbReference type="SMART" id="SM00847">
    <property type="entry name" value="HA2"/>
    <property type="match status" value="1"/>
</dbReference>
<keyword evidence="4" id="KW-0067">ATP-binding</keyword>
<dbReference type="Proteomes" id="UP000242457">
    <property type="component" value="Unassembled WGS sequence"/>
</dbReference>
<feature type="domain" description="Helicase C-terminal" evidence="8">
    <location>
        <begin position="475"/>
        <end position="645"/>
    </location>
</feature>
<dbReference type="SUPFAM" id="SSF52540">
    <property type="entry name" value="P-loop containing nucleoside triphosphate hydrolases"/>
    <property type="match status" value="1"/>
</dbReference>
<dbReference type="Pfam" id="PF00271">
    <property type="entry name" value="Helicase_C"/>
    <property type="match status" value="1"/>
</dbReference>
<dbReference type="Gene3D" id="1.20.120.1080">
    <property type="match status" value="1"/>
</dbReference>
<evidence type="ECO:0000259" key="8">
    <source>
        <dbReference type="PROSITE" id="PS51194"/>
    </source>
</evidence>
<protein>
    <submittedName>
        <fullName evidence="9">ATP-dependent RNA helicase DHX30</fullName>
    </submittedName>
</protein>
<dbReference type="GO" id="GO:0002151">
    <property type="term" value="F:G-quadruplex RNA binding"/>
    <property type="evidence" value="ECO:0007669"/>
    <property type="project" value="TreeGrafter"/>
</dbReference>
<organism evidence="9 10">
    <name type="scientific">Apis cerana cerana</name>
    <name type="common">Oriental honeybee</name>
    <dbReference type="NCBI Taxonomy" id="94128"/>
    <lineage>
        <taxon>Eukaryota</taxon>
        <taxon>Metazoa</taxon>
        <taxon>Ecdysozoa</taxon>
        <taxon>Arthropoda</taxon>
        <taxon>Hexapoda</taxon>
        <taxon>Insecta</taxon>
        <taxon>Pterygota</taxon>
        <taxon>Neoptera</taxon>
        <taxon>Endopterygota</taxon>
        <taxon>Hymenoptera</taxon>
        <taxon>Apocrita</taxon>
        <taxon>Aculeata</taxon>
        <taxon>Apoidea</taxon>
        <taxon>Anthophila</taxon>
        <taxon>Apidae</taxon>
        <taxon>Apis</taxon>
    </lineage>
</organism>
<evidence type="ECO:0000256" key="5">
    <source>
        <dbReference type="ARBA" id="ARBA00022884"/>
    </source>
</evidence>
<reference evidence="9 10" key="1">
    <citation type="submission" date="2014-07" db="EMBL/GenBank/DDBJ databases">
        <title>Genomic and transcriptomic analysis on Apis cerana provide comprehensive insights into honey bee biology.</title>
        <authorList>
            <person name="Diao Q."/>
            <person name="Sun L."/>
            <person name="Zheng H."/>
            <person name="Zheng H."/>
            <person name="Xu S."/>
            <person name="Wang S."/>
            <person name="Zeng Z."/>
            <person name="Hu F."/>
            <person name="Su S."/>
            <person name="Wu J."/>
        </authorList>
    </citation>
    <scope>NUCLEOTIDE SEQUENCE [LARGE SCALE GENOMIC DNA]</scope>
    <source>
        <tissue evidence="9">Pupae without intestine</tissue>
    </source>
</reference>
<dbReference type="InterPro" id="IPR001650">
    <property type="entry name" value="Helicase_C-like"/>
</dbReference>
<sequence length="1025" mass="119272">MISQIIPNLKKLLCSQSNLKKFYKYQTIFYSHYNRQSKINARYSTFNILSDDENEKFKKDFTQEYEKNVINSDNYMSIQRNIENLHPNPINDVLNIYKIVSEELKEQCISFTYVKLTSMKTKCTIQVTWPYKESFCSIALKKKVAAKNAALLCLNWLYEHKKIKGSKPILYNYQDRHNLLNSQKYLSIDLTSNLKTEIQSLIDTFDNEIKSITTVPYTKNNREDNLEKMEADINTNFLDFNQTHDNEYGNLKKNQNKNQNKNLPVINYKEKILNSLQNNQVLVIKGDTGCGKSTQIPQFILDAYKEQNKICECNIIVTEPRKISTISLAHRVAWERDENIGNTIGYHVRFEKKIPKVQNGSILYCTTGILLQKLKYDLQGISHIIIDEAHERNLQTDILLKLLRDILKHNSHIKLIIMSASINAEIFQQYFSSALIDIPGKLYDVDMHFIDDIHLFDDDSLNLNSLMKTEIPYDKIVNLITWIITNKPPGAILCFLPGWQEIKYLHDMLQKTKMNNLLILPLHSKVPINIQKKVFKQVPNDVRKIILATDIAETGITIQDVRYVVDTAIKRETQWNENKSLFNLNFNHISQANILQRKGRAGRVQCGESYHLITRSEYNKLDLYPKPEILRIPLDEAVIICKTLSDEKIYDFFNNMIDSPNENLIISTVNTLKNLGILDDDENLTSLGEYISYISLTPKLSKALILSCIFQCLNPILLIVTAFSNISHHVSLDQISNINAISKEKKVKYHKTSDHIALIDYFNDLKKDNLSFSSIFNSNDSKIQIMKQVQKLCVIHINELINSKMIPLLYDFKYLNKNSKNNELIRAVLFAATNNLIKRNPYGYKNNYFTHQANILIMENNDTVKLKNESVNYNRKEWPSDLLTYIDKMDYAMRYSCLISETSMISPLSVLLFNHTDVQCKKIQNKDFTNEKIIITINDIKNINFICEPETADLLLKFRNILWNVVDYLIKYENTDESNLKSVKLFKDNLMVLILKMLKESSKDIDAFEENEYLLNNEKIEINEN</sequence>
<evidence type="ECO:0000256" key="3">
    <source>
        <dbReference type="ARBA" id="ARBA00022806"/>
    </source>
</evidence>
<dbReference type="PANTHER" id="PTHR18934">
    <property type="entry name" value="ATP-DEPENDENT RNA HELICASE"/>
    <property type="match status" value="1"/>
</dbReference>
<dbReference type="GO" id="GO:0005524">
    <property type="term" value="F:ATP binding"/>
    <property type="evidence" value="ECO:0007669"/>
    <property type="project" value="UniProtKB-KW"/>
</dbReference>
<dbReference type="GO" id="GO:0003724">
    <property type="term" value="F:RNA helicase activity"/>
    <property type="evidence" value="ECO:0007669"/>
    <property type="project" value="TreeGrafter"/>
</dbReference>
<proteinExistence type="inferred from homology"/>
<dbReference type="SMART" id="SM00490">
    <property type="entry name" value="HELICc"/>
    <property type="match status" value="1"/>
</dbReference>
<keyword evidence="3 9" id="KW-0347">Helicase</keyword>
<dbReference type="InterPro" id="IPR002464">
    <property type="entry name" value="DNA/RNA_helicase_DEAH_CS"/>
</dbReference>
<dbReference type="Pfam" id="PF00270">
    <property type="entry name" value="DEAD"/>
    <property type="match status" value="1"/>
</dbReference>
<dbReference type="Pfam" id="PF21010">
    <property type="entry name" value="HA2_C"/>
    <property type="match status" value="1"/>
</dbReference>
<name>A0A2A3EQW4_APICC</name>
<dbReference type="SMART" id="SM00487">
    <property type="entry name" value="DEXDc"/>
    <property type="match status" value="1"/>
</dbReference>
<evidence type="ECO:0000256" key="1">
    <source>
        <dbReference type="ARBA" id="ARBA00022741"/>
    </source>
</evidence>
<keyword evidence="2" id="KW-0378">Hydrolase</keyword>
<evidence type="ECO:0000256" key="4">
    <source>
        <dbReference type="ARBA" id="ARBA00022840"/>
    </source>
</evidence>
<dbReference type="InterPro" id="IPR011545">
    <property type="entry name" value="DEAD/DEAH_box_helicase_dom"/>
</dbReference>
<gene>
    <name evidence="9" type="ORF">APICC_03066</name>
</gene>